<dbReference type="Pfam" id="PF02656">
    <property type="entry name" value="DUF202"/>
    <property type="match status" value="1"/>
</dbReference>
<keyword evidence="8" id="KW-1185">Reference proteome</keyword>
<feature type="domain" description="DUF202" evidence="6">
    <location>
        <begin position="4"/>
        <end position="63"/>
    </location>
</feature>
<evidence type="ECO:0000256" key="4">
    <source>
        <dbReference type="ARBA" id="ARBA00023136"/>
    </source>
</evidence>
<comment type="caution">
    <text evidence="7">The sequence shown here is derived from an EMBL/GenBank/DDBJ whole genome shotgun (WGS) entry which is preliminary data.</text>
</comment>
<evidence type="ECO:0000256" key="5">
    <source>
        <dbReference type="SAM" id="Phobius"/>
    </source>
</evidence>
<keyword evidence="3 5" id="KW-1133">Transmembrane helix</keyword>
<evidence type="ECO:0000256" key="1">
    <source>
        <dbReference type="ARBA" id="ARBA00004127"/>
    </source>
</evidence>
<name>A0A931N165_9NOCA</name>
<dbReference type="AlphaFoldDB" id="A0A931N165"/>
<dbReference type="RefSeq" id="WP_196147638.1">
    <property type="nucleotide sequence ID" value="NZ_JADMLG010000001.1"/>
</dbReference>
<keyword evidence="2 5" id="KW-0812">Transmembrane</keyword>
<feature type="transmembrane region" description="Helical" evidence="5">
    <location>
        <begin position="74"/>
        <end position="98"/>
    </location>
</feature>
<protein>
    <submittedName>
        <fullName evidence="7">DUF202 domain-containing protein</fullName>
    </submittedName>
</protein>
<dbReference type="GO" id="GO:0012505">
    <property type="term" value="C:endomembrane system"/>
    <property type="evidence" value="ECO:0007669"/>
    <property type="project" value="UniProtKB-SubCell"/>
</dbReference>
<dbReference type="Proteomes" id="UP000655751">
    <property type="component" value="Unassembled WGS sequence"/>
</dbReference>
<evidence type="ECO:0000256" key="3">
    <source>
        <dbReference type="ARBA" id="ARBA00022989"/>
    </source>
</evidence>
<reference evidence="7" key="1">
    <citation type="submission" date="2020-11" db="EMBL/GenBank/DDBJ databases">
        <title>Nocardia NEAU-351.nov., a novel actinomycete isolated from the cow dung.</title>
        <authorList>
            <person name="Zhang X."/>
        </authorList>
    </citation>
    <scope>NUCLEOTIDE SEQUENCE</scope>
    <source>
        <strain evidence="7">NEAU-351</strain>
    </source>
</reference>
<evidence type="ECO:0000256" key="2">
    <source>
        <dbReference type="ARBA" id="ARBA00022692"/>
    </source>
</evidence>
<evidence type="ECO:0000313" key="7">
    <source>
        <dbReference type="EMBL" id="MBH0775372.1"/>
    </source>
</evidence>
<keyword evidence="4 5" id="KW-0472">Membrane</keyword>
<feature type="transmembrane region" description="Helical" evidence="5">
    <location>
        <begin position="43"/>
        <end position="62"/>
    </location>
</feature>
<gene>
    <name evidence="7" type="ORF">IT779_03610</name>
</gene>
<feature type="transmembrane region" description="Helical" evidence="5">
    <location>
        <begin position="20"/>
        <end position="37"/>
    </location>
</feature>
<organism evidence="7 8">
    <name type="scientific">Nocardia bovistercoris</name>
    <dbReference type="NCBI Taxonomy" id="2785916"/>
    <lineage>
        <taxon>Bacteria</taxon>
        <taxon>Bacillati</taxon>
        <taxon>Actinomycetota</taxon>
        <taxon>Actinomycetes</taxon>
        <taxon>Mycobacteriales</taxon>
        <taxon>Nocardiaceae</taxon>
        <taxon>Nocardia</taxon>
    </lineage>
</organism>
<accession>A0A931N165</accession>
<comment type="subcellular location">
    <subcellularLocation>
        <location evidence="1">Endomembrane system</location>
        <topology evidence="1">Multi-pass membrane protein</topology>
    </subcellularLocation>
</comment>
<sequence length="103" mass="10813">MNADTGLAAQRTALSWRRTAIGAVAVGLLFLQHAVVLDTRAAVLTPLVAAVTMIALGLLCFVRNRRLRRDRRGARSALIATTAAAVVVVAGMAALVGFTNPNF</sequence>
<proteinExistence type="predicted"/>
<dbReference type="InterPro" id="IPR003807">
    <property type="entry name" value="DUF202"/>
</dbReference>
<evidence type="ECO:0000259" key="6">
    <source>
        <dbReference type="Pfam" id="PF02656"/>
    </source>
</evidence>
<evidence type="ECO:0000313" key="8">
    <source>
        <dbReference type="Proteomes" id="UP000655751"/>
    </source>
</evidence>
<dbReference type="EMBL" id="JADMLG010000001">
    <property type="protein sequence ID" value="MBH0775372.1"/>
    <property type="molecule type" value="Genomic_DNA"/>
</dbReference>